<keyword evidence="3" id="KW-1185">Reference proteome</keyword>
<dbReference type="Pfam" id="PF13417">
    <property type="entry name" value="GST_N_3"/>
    <property type="match status" value="1"/>
</dbReference>
<evidence type="ECO:0000313" key="3">
    <source>
        <dbReference type="Proteomes" id="UP000319894"/>
    </source>
</evidence>
<dbReference type="Proteomes" id="UP000319894">
    <property type="component" value="Unassembled WGS sequence"/>
</dbReference>
<name>A0A554NCT1_9EURY</name>
<reference evidence="2 3" key="1">
    <citation type="submission" date="2018-06" db="EMBL/GenBank/DDBJ databases">
        <title>Natronomonas sp. F16-60 a new haloarchaeon isolated from a solar saltern of Isla Cristina, Huelva, Spain.</title>
        <authorList>
            <person name="Duran-Viseras A."/>
            <person name="Sanchez-Porro C."/>
            <person name="Ventosa A."/>
        </authorList>
    </citation>
    <scope>NUCLEOTIDE SEQUENCE [LARGE SCALE GENOMIC DNA]</scope>
    <source>
        <strain evidence="2 3">F16-60</strain>
    </source>
</reference>
<dbReference type="PANTHER" id="PTHR45288">
    <property type="entry name" value="THIOREDOXIN FAMILY PROTEIN"/>
    <property type="match status" value="1"/>
</dbReference>
<dbReference type="AlphaFoldDB" id="A0A554NCT1"/>
<dbReference type="EMBL" id="QMDX01000002">
    <property type="protein sequence ID" value="TSD15199.1"/>
    <property type="molecule type" value="Genomic_DNA"/>
</dbReference>
<accession>A0A554NCT1</accession>
<dbReference type="PANTHER" id="PTHR45288:SF1">
    <property type="entry name" value="THIOREDOXIN FAMILY PROTEIN"/>
    <property type="match status" value="1"/>
</dbReference>
<dbReference type="Gene3D" id="3.40.30.10">
    <property type="entry name" value="Glutaredoxin"/>
    <property type="match status" value="1"/>
</dbReference>
<evidence type="ECO:0000259" key="1">
    <source>
        <dbReference type="PROSITE" id="PS50404"/>
    </source>
</evidence>
<dbReference type="PROSITE" id="PS50404">
    <property type="entry name" value="GST_NTER"/>
    <property type="match status" value="1"/>
</dbReference>
<organism evidence="2 3">
    <name type="scientific">Haloglomus irregulare</name>
    <dbReference type="NCBI Taxonomy" id="2234134"/>
    <lineage>
        <taxon>Archaea</taxon>
        <taxon>Methanobacteriati</taxon>
        <taxon>Methanobacteriota</taxon>
        <taxon>Stenosarchaea group</taxon>
        <taxon>Halobacteria</taxon>
        <taxon>Halobacteriales</taxon>
        <taxon>Natronomonadaceae</taxon>
        <taxon>Haloglomus</taxon>
    </lineage>
</organism>
<dbReference type="OrthoDB" id="73564at2157"/>
<evidence type="ECO:0000313" key="2">
    <source>
        <dbReference type="EMBL" id="TSD15199.1"/>
    </source>
</evidence>
<gene>
    <name evidence="2" type="ORF">DP107_04940</name>
</gene>
<feature type="domain" description="GST N-terminal" evidence="1">
    <location>
        <begin position="18"/>
        <end position="99"/>
    </location>
</feature>
<dbReference type="InParanoid" id="A0A554NCT1"/>
<protein>
    <submittedName>
        <fullName evidence="2">NrdH-redoxin</fullName>
    </submittedName>
</protein>
<dbReference type="InterPro" id="IPR004045">
    <property type="entry name" value="Glutathione_S-Trfase_N"/>
</dbReference>
<proteinExistence type="predicted"/>
<dbReference type="PROSITE" id="PS51354">
    <property type="entry name" value="GLUTAREDOXIN_2"/>
    <property type="match status" value="1"/>
</dbReference>
<dbReference type="PROSITE" id="PS00195">
    <property type="entry name" value="GLUTAREDOXIN_1"/>
    <property type="match status" value="1"/>
</dbReference>
<comment type="caution">
    <text evidence="2">The sequence shown here is derived from an EMBL/GenBank/DDBJ whole genome shotgun (WGS) entry which is preliminary data.</text>
</comment>
<sequence length="111" mass="12157">MSTDADAGDATEADTTGPTITLYRLEGCPFCEFVVDRLDELDLDYDSVWVEGLHSRRNEVNRVSGQRQVPVIVDDATGVTMSQSSRILEYLDATYADEPVTVGPDPVTEAD</sequence>
<dbReference type="InterPro" id="IPR036249">
    <property type="entry name" value="Thioredoxin-like_sf"/>
</dbReference>
<dbReference type="RefSeq" id="WP_144261039.1">
    <property type="nucleotide sequence ID" value="NZ_QMDX01000002.1"/>
</dbReference>
<dbReference type="SUPFAM" id="SSF52833">
    <property type="entry name" value="Thioredoxin-like"/>
    <property type="match status" value="1"/>
</dbReference>
<dbReference type="InterPro" id="IPR011767">
    <property type="entry name" value="GLR_AS"/>
</dbReference>